<dbReference type="PANTHER" id="PTHR33420">
    <property type="entry name" value="FIMBRIAL SUBUNIT ELFA-RELATED"/>
    <property type="match status" value="1"/>
</dbReference>
<dbReference type="GO" id="GO:0043709">
    <property type="term" value="P:cell adhesion involved in single-species biofilm formation"/>
    <property type="evidence" value="ECO:0007669"/>
    <property type="project" value="TreeGrafter"/>
</dbReference>
<feature type="signal peptide" evidence="1">
    <location>
        <begin position="1"/>
        <end position="20"/>
    </location>
</feature>
<dbReference type="Pfam" id="PF00419">
    <property type="entry name" value="Fimbrial"/>
    <property type="match status" value="1"/>
</dbReference>
<dbReference type="AlphaFoldDB" id="A0A078LGY2"/>
<protein>
    <submittedName>
        <fullName evidence="3">Fimbrial subunit</fullName>
    </submittedName>
</protein>
<evidence type="ECO:0000256" key="1">
    <source>
        <dbReference type="SAM" id="SignalP"/>
    </source>
</evidence>
<dbReference type="InterPro" id="IPR036937">
    <property type="entry name" value="Adhesion_dom_fimbrial_sf"/>
</dbReference>
<dbReference type="InterPro" id="IPR000259">
    <property type="entry name" value="Adhesion_dom_fimbrial"/>
</dbReference>
<proteinExistence type="predicted"/>
<evidence type="ECO:0000259" key="2">
    <source>
        <dbReference type="Pfam" id="PF00419"/>
    </source>
</evidence>
<dbReference type="SUPFAM" id="SSF49401">
    <property type="entry name" value="Bacterial adhesins"/>
    <property type="match status" value="1"/>
</dbReference>
<dbReference type="PANTHER" id="PTHR33420:SF27">
    <property type="entry name" value="PROTEIN FIMG"/>
    <property type="match status" value="1"/>
</dbReference>
<dbReference type="EMBL" id="LK931336">
    <property type="protein sequence ID" value="CDZ83163.1"/>
    <property type="molecule type" value="Genomic_DNA"/>
</dbReference>
<dbReference type="GO" id="GO:0009289">
    <property type="term" value="C:pilus"/>
    <property type="evidence" value="ECO:0007669"/>
    <property type="project" value="InterPro"/>
</dbReference>
<dbReference type="RefSeq" id="WP_134769348.1">
    <property type="nucleotide sequence ID" value="NZ_CP118927.1"/>
</dbReference>
<organism evidence="3">
    <name type="scientific">Citrobacter koseri</name>
    <name type="common">Citrobacter diversus</name>
    <dbReference type="NCBI Taxonomy" id="545"/>
    <lineage>
        <taxon>Bacteria</taxon>
        <taxon>Pseudomonadati</taxon>
        <taxon>Pseudomonadota</taxon>
        <taxon>Gammaproteobacteria</taxon>
        <taxon>Enterobacterales</taxon>
        <taxon>Enterobacteriaceae</taxon>
        <taxon>Citrobacter</taxon>
    </lineage>
</organism>
<dbReference type="PATRIC" id="fig|545.12.peg.1271"/>
<dbReference type="InterPro" id="IPR008966">
    <property type="entry name" value="Adhesion_dom_sf"/>
</dbReference>
<gene>
    <name evidence="3" type="primary">lpfE</name>
    <name evidence="3" type="ORF">BN1086_01271</name>
</gene>
<dbReference type="Gene3D" id="2.60.40.1090">
    <property type="entry name" value="Fimbrial-type adhesion domain"/>
    <property type="match status" value="1"/>
</dbReference>
<name>A0A078LGY2_CITKO</name>
<keyword evidence="1" id="KW-0732">Signal</keyword>
<feature type="domain" description="Fimbrial-type adhesion" evidence="2">
    <location>
        <begin position="28"/>
        <end position="172"/>
    </location>
</feature>
<accession>A0A078LGY2</accession>
<feature type="chain" id="PRO_5001741060" evidence="1">
    <location>
        <begin position="21"/>
        <end position="172"/>
    </location>
</feature>
<evidence type="ECO:0000313" key="3">
    <source>
        <dbReference type="EMBL" id="CDZ83163.1"/>
    </source>
</evidence>
<dbReference type="InterPro" id="IPR050263">
    <property type="entry name" value="Bact_Fimbrial_Adh_Pro"/>
</dbReference>
<reference evidence="3" key="1">
    <citation type="submission" date="2014-06" db="EMBL/GenBank/DDBJ databases">
        <authorList>
            <person name="Urmite Genomes Urmite Genomes"/>
        </authorList>
    </citation>
    <scope>NUCLEOTIDE SEQUENCE</scope>
</reference>
<sequence>MPGRKCWLLALMLLTGQVWGQGDPIALNIKGNVKAAPCQVSSDSITKTVDLTAGSPVTASSMYTAGSTTPWVSFDFSIEHCPEGTTGVMIQFNGNADDMHRDDMYRNLGTATPVAIQLQAADGRPLGDGQVLTSEIVAQRYTWNLRARLYSEQGQVSPGTIDSVVTVSLSYQ</sequence>